<accession>G4X4B6</accession>
<dbReference type="PROSITE" id="PS51034">
    <property type="entry name" value="ZP_2"/>
    <property type="match status" value="1"/>
</dbReference>
<dbReference type="EMBL" id="JF751060">
    <property type="protein sequence ID" value="AEQ59107.1"/>
    <property type="molecule type" value="mRNA"/>
</dbReference>
<dbReference type="SMART" id="SM00241">
    <property type="entry name" value="ZP"/>
    <property type="match status" value="1"/>
</dbReference>
<dbReference type="InterPro" id="IPR048290">
    <property type="entry name" value="ZP_chr"/>
</dbReference>
<evidence type="ECO:0000256" key="3">
    <source>
        <dbReference type="SAM" id="Phobius"/>
    </source>
</evidence>
<dbReference type="Pfam" id="PF00100">
    <property type="entry name" value="Zona_pellucida"/>
    <property type="match status" value="1"/>
</dbReference>
<name>G4X4B6_ACISI</name>
<evidence type="ECO:0000256" key="4">
    <source>
        <dbReference type="SAM" id="SignalP"/>
    </source>
</evidence>
<dbReference type="InterPro" id="IPR042235">
    <property type="entry name" value="ZP-C_dom"/>
</dbReference>
<gene>
    <name evidence="6" type="primary">ZPAX</name>
</gene>
<dbReference type="InterPro" id="IPR055356">
    <property type="entry name" value="ZP-N"/>
</dbReference>
<dbReference type="PRINTS" id="PR00023">
    <property type="entry name" value="ZPELLUCIDA"/>
</dbReference>
<keyword evidence="3" id="KW-1133">Transmembrane helix</keyword>
<feature type="transmembrane region" description="Helical" evidence="3">
    <location>
        <begin position="918"/>
        <end position="943"/>
    </location>
</feature>
<evidence type="ECO:0000313" key="6">
    <source>
        <dbReference type="EMBL" id="AEQ59107.1"/>
    </source>
</evidence>
<dbReference type="Pfam" id="PF26562">
    <property type="entry name" value="Ig-like"/>
    <property type="match status" value="1"/>
</dbReference>
<evidence type="ECO:0000259" key="5">
    <source>
        <dbReference type="PROSITE" id="PS51034"/>
    </source>
</evidence>
<organism evidence="6">
    <name type="scientific">Acipenser sinensis</name>
    <name type="common">Chinese sturgeon</name>
    <dbReference type="NCBI Taxonomy" id="61970"/>
    <lineage>
        <taxon>Eukaryota</taxon>
        <taxon>Metazoa</taxon>
        <taxon>Chordata</taxon>
        <taxon>Craniata</taxon>
        <taxon>Vertebrata</taxon>
        <taxon>Euteleostomi</taxon>
        <taxon>Actinopterygii</taxon>
        <taxon>Chondrostei</taxon>
        <taxon>Acipenseriformes</taxon>
        <taxon>Acipenseridae</taxon>
        <taxon>Acipenser</taxon>
    </lineage>
</organism>
<evidence type="ECO:0000256" key="1">
    <source>
        <dbReference type="ARBA" id="ARBA00023157"/>
    </source>
</evidence>
<evidence type="ECO:0000256" key="2">
    <source>
        <dbReference type="ARBA" id="ARBA00023180"/>
    </source>
</evidence>
<dbReference type="Gene3D" id="2.60.40.3210">
    <property type="entry name" value="Zona pellucida, ZP-N domain"/>
    <property type="match status" value="1"/>
</dbReference>
<feature type="domain" description="ZP" evidence="5">
    <location>
        <begin position="595"/>
        <end position="876"/>
    </location>
</feature>
<keyword evidence="2" id="KW-0325">Glycoprotein</keyword>
<sequence>MGVWLLLGVAWLCVFLSAGVVAQDVSGNFVTECRDRYFWMSTNGRFAGGSFRFDVIDGNSIHPLNDSYAATCGFTYSFNLPGDLIFRASFLACHVQSMNDVSYVLQYRFVRMDSLGRETVYPFSLSCSTESPWNPREVVCEENYMEVSVRKNVPVIAQEGLAKEDWEAALSIAQEAVMSVWQVVFHQTGMTPKTMNAADARTEGYFINSTTSRVVFRSPYGMPKSEVVMVAGIPVEAIRTTVFYKQRWMLLLVDTSAACAKNPSVFDGTYLSWVTPRLLSPLVLHPTKFVDKQIKMGVEGRPLDEITATSRGYQLLVNRTAVEIRIPFGAVGGYRKSHVIDNQYNQVYEIDLFLEHQWADDLWEVTQHRSFKPARSPYLPETPYVVNNTVPSEKGFTVTLGNFKPDVELKNLTLNRVPLTLPEAQNRGVKISEVLHPNGTKDFVLKVPFDNPLVSVEHIGALIRRYTLNINYTLNVVPQNEPYFHPAAIVCDVKDVNLPDVKSFCTNRSVVFEVTPGNMDSSWELCIGSRPLPYTIAEPKITIELPLFSIGYIYEDISLRGLIVRVELNMRNVKTLQVEKQFVQRCPIPTRELLVCFPNGVVAVTMEPIPVVDPSKTTLLDKTCKPKEFDSTRALFTFGVNTCGTRSQIVGNYLIYENEVLYTRALFPPNAPVITRDSEYRLTIRCRYPLNDTLTLAAERKVVPAPAPYSVQGLGSLYFRSYDPMSRAKNPRDVLNLKARLARDVSYSQFYSAFPVSQSLLEPVFLQVELLQPHSQTDRLILQDCWATLTPELDSSPQWDLVTDRCLVTGDSYRSHFHPVLASTLPRSSPQLQRLEARAQQSSKDSSFWRQVYFHCMAVVCDPSLKDTCNMTCVPAAQRSARSVDRYSQIRGYVSAGPVQLVPEGQVLDLKTAGDSPLVLALGVASTFLGVLLVILVALAVGFRRC</sequence>
<dbReference type="InterPro" id="IPR001507">
    <property type="entry name" value="ZP_dom"/>
</dbReference>
<dbReference type="Pfam" id="PF23344">
    <property type="entry name" value="ZP-N"/>
    <property type="match status" value="1"/>
</dbReference>
<keyword evidence="1" id="KW-1015">Disulfide bond</keyword>
<dbReference type="PANTHER" id="PTHR47130:SF6">
    <property type="entry name" value="EGG ENVELOPE GLYCOPROTEIN-LIKE PRECURSOR"/>
    <property type="match status" value="1"/>
</dbReference>
<feature type="signal peptide" evidence="4">
    <location>
        <begin position="1"/>
        <end position="22"/>
    </location>
</feature>
<dbReference type="AlphaFoldDB" id="G4X4B6"/>
<dbReference type="Gene3D" id="2.60.40.4100">
    <property type="entry name" value="Zona pellucida, ZP-C domain"/>
    <property type="match status" value="1"/>
</dbReference>
<reference evidence="6" key="1">
    <citation type="submission" date="2011-03" db="EMBL/GenBank/DDBJ databases">
        <title>Molecular and expression characterization of ZPAX and ZPB genes in the Chinese sturgeon, Acipenser sinensis.</title>
        <authorList>
            <person name="Li C."/>
            <person name="Wei Q."/>
            <person name="Chen X."/>
            <person name="Cao H."/>
        </authorList>
    </citation>
    <scope>NUCLEOTIDE SEQUENCE</scope>
</reference>
<proteinExistence type="evidence at transcript level"/>
<keyword evidence="3" id="KW-0812">Transmembrane</keyword>
<dbReference type="PANTHER" id="PTHR47130">
    <property type="entry name" value="SI:DKEY-19B23.11-RELATED"/>
    <property type="match status" value="1"/>
</dbReference>
<protein>
    <submittedName>
        <fullName evidence="6">Zona pellucida glycoprotein AX</fullName>
    </submittedName>
</protein>
<dbReference type="InterPro" id="IPR058876">
    <property type="entry name" value="Ig-like_ZP"/>
</dbReference>
<keyword evidence="3" id="KW-0472">Membrane</keyword>
<dbReference type="InterPro" id="IPR055355">
    <property type="entry name" value="ZP-C"/>
</dbReference>
<feature type="chain" id="PRO_5003470773" evidence="4">
    <location>
        <begin position="23"/>
        <end position="946"/>
    </location>
</feature>
<keyword evidence="4" id="KW-0732">Signal</keyword>